<dbReference type="GO" id="GO:0003777">
    <property type="term" value="F:microtubule motor activity"/>
    <property type="evidence" value="ECO:0007669"/>
    <property type="project" value="InterPro"/>
</dbReference>
<dbReference type="RefSeq" id="XP_009758992.1">
    <property type="nucleotide sequence ID" value="XM_009760690.1"/>
</dbReference>
<evidence type="ECO:0000256" key="5">
    <source>
        <dbReference type="SAM" id="MobiDB-lite"/>
    </source>
</evidence>
<dbReference type="GeneID" id="104211600"/>
<accession>A0A1U7USE2</accession>
<feature type="region of interest" description="Disordered" evidence="5">
    <location>
        <begin position="553"/>
        <end position="576"/>
    </location>
</feature>
<reference evidence="8" key="2">
    <citation type="submission" date="2025-08" db="UniProtKB">
        <authorList>
            <consortium name="RefSeq"/>
        </authorList>
    </citation>
    <scope>IDENTIFICATION</scope>
    <source>
        <tissue evidence="8">Leaf</tissue>
    </source>
</reference>
<dbReference type="eggNOG" id="KOG0242">
    <property type="taxonomic scope" value="Eukaryota"/>
</dbReference>
<dbReference type="InterPro" id="IPR001752">
    <property type="entry name" value="Kinesin_motor_dom"/>
</dbReference>
<dbReference type="Proteomes" id="UP000189701">
    <property type="component" value="Unplaced"/>
</dbReference>
<dbReference type="GO" id="GO:0007018">
    <property type="term" value="P:microtubule-based movement"/>
    <property type="evidence" value="ECO:0007669"/>
    <property type="project" value="InterPro"/>
</dbReference>
<evidence type="ECO:0000256" key="2">
    <source>
        <dbReference type="ARBA" id="ARBA00023175"/>
    </source>
</evidence>
<keyword evidence="4" id="KW-0067">ATP-binding</keyword>
<dbReference type="Gene3D" id="1.10.150.280">
    <property type="entry name" value="AF1531-like domain"/>
    <property type="match status" value="1"/>
</dbReference>
<evidence type="ECO:0000313" key="7">
    <source>
        <dbReference type="Proteomes" id="UP000189701"/>
    </source>
</evidence>
<evidence type="ECO:0000313" key="8">
    <source>
        <dbReference type="RefSeq" id="XP_009758992.1"/>
    </source>
</evidence>
<dbReference type="GO" id="GO:0005875">
    <property type="term" value="C:microtubule associated complex"/>
    <property type="evidence" value="ECO:0007669"/>
    <property type="project" value="TreeGrafter"/>
</dbReference>
<protein>
    <submittedName>
        <fullName evidence="8">Kinesin-like protein KIF22 isoform X1</fullName>
    </submittedName>
</protein>
<dbReference type="PROSITE" id="PS50067">
    <property type="entry name" value="KINESIN_MOTOR_2"/>
    <property type="match status" value="1"/>
</dbReference>
<feature type="compositionally biased region" description="Basic and acidic residues" evidence="5">
    <location>
        <begin position="565"/>
        <end position="576"/>
    </location>
</feature>
<dbReference type="Pfam" id="PF00225">
    <property type="entry name" value="Kinesin"/>
    <property type="match status" value="1"/>
</dbReference>
<dbReference type="KEGG" id="nsy:104211600"/>
<evidence type="ECO:0000259" key="6">
    <source>
        <dbReference type="PROSITE" id="PS50067"/>
    </source>
</evidence>
<dbReference type="STRING" id="4096.A0A1U7USE2"/>
<keyword evidence="2 4" id="KW-0505">Motor protein</keyword>
<dbReference type="OrthoDB" id="3176171at2759"/>
<evidence type="ECO:0000256" key="1">
    <source>
        <dbReference type="ARBA" id="ARBA00022701"/>
    </source>
</evidence>
<proteinExistence type="inferred from homology"/>
<dbReference type="Pfam" id="PF12836">
    <property type="entry name" value="HHH_3"/>
    <property type="match status" value="1"/>
</dbReference>
<dbReference type="SUPFAM" id="SSF47781">
    <property type="entry name" value="RuvA domain 2-like"/>
    <property type="match status" value="1"/>
</dbReference>
<organism evidence="7 8">
    <name type="scientific">Nicotiana sylvestris</name>
    <name type="common">Wood tobacco</name>
    <name type="synonym">South American tobacco</name>
    <dbReference type="NCBI Taxonomy" id="4096"/>
    <lineage>
        <taxon>Eukaryota</taxon>
        <taxon>Viridiplantae</taxon>
        <taxon>Streptophyta</taxon>
        <taxon>Embryophyta</taxon>
        <taxon>Tracheophyta</taxon>
        <taxon>Spermatophyta</taxon>
        <taxon>Magnoliopsida</taxon>
        <taxon>eudicotyledons</taxon>
        <taxon>Gunneridae</taxon>
        <taxon>Pentapetalae</taxon>
        <taxon>asterids</taxon>
        <taxon>lamiids</taxon>
        <taxon>Solanales</taxon>
        <taxon>Solanaceae</taxon>
        <taxon>Nicotianoideae</taxon>
        <taxon>Nicotianeae</taxon>
        <taxon>Nicotiana</taxon>
    </lineage>
</organism>
<keyword evidence="7" id="KW-1185">Reference proteome</keyword>
<evidence type="ECO:0000256" key="3">
    <source>
        <dbReference type="ARBA" id="ARBA00061615"/>
    </source>
</evidence>
<gene>
    <name evidence="8" type="primary">LOC104211600</name>
</gene>
<dbReference type="PRINTS" id="PR00380">
    <property type="entry name" value="KINESINHEAVY"/>
</dbReference>
<dbReference type="GO" id="GO:0007052">
    <property type="term" value="P:mitotic spindle organization"/>
    <property type="evidence" value="ECO:0007669"/>
    <property type="project" value="TreeGrafter"/>
</dbReference>
<dbReference type="InterPro" id="IPR027417">
    <property type="entry name" value="P-loop_NTPase"/>
</dbReference>
<dbReference type="PANTHER" id="PTHR47969">
    <property type="entry name" value="CHROMOSOME-ASSOCIATED KINESIN KIF4A-RELATED"/>
    <property type="match status" value="1"/>
</dbReference>
<dbReference type="PANTHER" id="PTHR47969:SF9">
    <property type="entry name" value="KINESIN-LIKE PROTEIN"/>
    <property type="match status" value="1"/>
</dbReference>
<name>A0A1U7USE2_NICSY</name>
<dbReference type="FunFam" id="1.10.150.280:FF:000003">
    <property type="entry name" value="Kinesin-like protein KIN-10C"/>
    <property type="match status" value="1"/>
</dbReference>
<keyword evidence="1" id="KW-0493">Microtubule</keyword>
<sequence>MALSTPDSNRSKLPIAGPRISRRVRIVGKIRGFTDQESELSGGDSKLRVTVCRPKGSDSDSEKVTISFGDEGSSRKDRYELDNCYEQDEDNAVVFSREVKPLIAEVLSGRNASIIAYGARGSGKTHTIQGSVDKEGLAAMAIAEILSQTKDAQKAVLVSFYEVFQDHVYDLLDPNHPEVQVLEDSQGKIKLKGLSKAAVDSISHFHDLSACLAAPCYSVQKTPFQMPKRSHKGLMIHIASADDIKGSKGPNVMNFVDLAGYEDSRRSSKDGIMLTESARINKSLYGIMNVVYALNTNEKRVPYRESKLTRMLQESLGGSNHVLLLTCLNPILCQDTLYVASLASRSCQSAGQILTSSTMKSKKHTNQQARLVGTPLSGKKNNSGSNLIGRKLFSDRKAIISKQDDVTSATKFKPLSENASTIISSFHKKTSQDKSNSDRSRAMISSAENEIPSVFKETISIHKMEKDASPPNKAKDLKVTPEVHCDVKEILSFADDVLQIVDVVDTEEKSGDMNIDKVASPPLSERLREITNNLRLLESSTSLHMLMPKQLDSSQGSLESSGDIIEPKTPKAETDMRTGDKLEIAMYTSPWERFHMRSSGAKNCLVQEYLNLLNTASKEELTRIQGIGEKRATYILELREESSEPFKSLEDLKEVGLSEKEINGLMRRMAGQLFC</sequence>
<dbReference type="Gene3D" id="3.40.850.10">
    <property type="entry name" value="Kinesin motor domain"/>
    <property type="match status" value="1"/>
</dbReference>
<dbReference type="InterPro" id="IPR027640">
    <property type="entry name" value="Kinesin-like_fam"/>
</dbReference>
<dbReference type="InterPro" id="IPR010994">
    <property type="entry name" value="RuvA_2-like"/>
</dbReference>
<feature type="domain" description="Kinesin motor" evidence="6">
    <location>
        <begin position="23"/>
        <end position="349"/>
    </location>
</feature>
<feature type="binding site" evidence="4">
    <location>
        <begin position="118"/>
        <end position="125"/>
    </location>
    <ligand>
        <name>ATP</name>
        <dbReference type="ChEBI" id="CHEBI:30616"/>
    </ligand>
</feature>
<dbReference type="GO" id="GO:0005524">
    <property type="term" value="F:ATP binding"/>
    <property type="evidence" value="ECO:0007669"/>
    <property type="project" value="UniProtKB-UniRule"/>
</dbReference>
<dbReference type="SUPFAM" id="SSF52540">
    <property type="entry name" value="P-loop containing nucleoside triphosphate hydrolases"/>
    <property type="match status" value="1"/>
</dbReference>
<dbReference type="GO" id="GO:0051231">
    <property type="term" value="P:spindle elongation"/>
    <property type="evidence" value="ECO:0007669"/>
    <property type="project" value="TreeGrafter"/>
</dbReference>
<keyword evidence="4" id="KW-0547">Nucleotide-binding</keyword>
<reference evidence="7" key="1">
    <citation type="journal article" date="2013" name="Genome Biol.">
        <title>Reference genomes and transcriptomes of Nicotiana sylvestris and Nicotiana tomentosiformis.</title>
        <authorList>
            <person name="Sierro N."/>
            <person name="Battey J.N."/>
            <person name="Ouadi S."/>
            <person name="Bovet L."/>
            <person name="Goepfert S."/>
            <person name="Bakaher N."/>
            <person name="Peitsch M.C."/>
            <person name="Ivanov N.V."/>
        </authorList>
    </citation>
    <scope>NUCLEOTIDE SEQUENCE [LARGE SCALE GENOMIC DNA]</scope>
</reference>
<dbReference type="GO" id="GO:0005874">
    <property type="term" value="C:microtubule"/>
    <property type="evidence" value="ECO:0007669"/>
    <property type="project" value="UniProtKB-KW"/>
</dbReference>
<evidence type="ECO:0000256" key="4">
    <source>
        <dbReference type="PROSITE-ProRule" id="PRU00283"/>
    </source>
</evidence>
<dbReference type="GO" id="GO:0008017">
    <property type="term" value="F:microtubule binding"/>
    <property type="evidence" value="ECO:0007669"/>
    <property type="project" value="InterPro"/>
</dbReference>
<dbReference type="SMART" id="SM00129">
    <property type="entry name" value="KISc"/>
    <property type="match status" value="1"/>
</dbReference>
<comment type="similarity">
    <text evidence="3">Belongs to the TRAFAC class myosin-kinesin ATPase superfamily. Kinesin family. KIN-10 subfamily.</text>
</comment>
<dbReference type="AlphaFoldDB" id="A0A1U7USE2"/>
<dbReference type="InterPro" id="IPR036961">
    <property type="entry name" value="Kinesin_motor_dom_sf"/>
</dbReference>